<dbReference type="PANTHER" id="PTHR35561">
    <property type="entry name" value="RNA 2',3'-CYCLIC PHOSPHODIESTERASE"/>
    <property type="match status" value="1"/>
</dbReference>
<dbReference type="RefSeq" id="WP_054096266.1">
    <property type="nucleotide sequence ID" value="NZ_FXTU01000004.1"/>
</dbReference>
<feature type="active site" description="Proton acceptor" evidence="2">
    <location>
        <position position="133"/>
    </location>
</feature>
<comment type="function">
    <text evidence="2">Hydrolyzes RNA 2',3'-cyclic phosphodiester to an RNA 2'-phosphomonoester.</text>
</comment>
<feature type="short sequence motif" description="HXTX 2" evidence="2">
    <location>
        <begin position="133"/>
        <end position="136"/>
    </location>
</feature>
<feature type="active site" description="Proton donor" evidence="2">
    <location>
        <position position="46"/>
    </location>
</feature>
<dbReference type="GO" id="GO:0004113">
    <property type="term" value="F:2',3'-cyclic-nucleotide 3'-phosphodiesterase activity"/>
    <property type="evidence" value="ECO:0007669"/>
    <property type="project" value="InterPro"/>
</dbReference>
<proteinExistence type="inferred from homology"/>
<organism evidence="3 4">
    <name type="scientific">Laceyella tengchongensis</name>
    <dbReference type="NCBI Taxonomy" id="574699"/>
    <lineage>
        <taxon>Bacteria</taxon>
        <taxon>Bacillati</taxon>
        <taxon>Bacillota</taxon>
        <taxon>Bacilli</taxon>
        <taxon>Bacillales</taxon>
        <taxon>Thermoactinomycetaceae</taxon>
        <taxon>Laceyella</taxon>
    </lineage>
</organism>
<keyword evidence="4" id="KW-1185">Reference proteome</keyword>
<dbReference type="EMBL" id="FXTU01000004">
    <property type="protein sequence ID" value="SMP24001.1"/>
    <property type="molecule type" value="Genomic_DNA"/>
</dbReference>
<accession>A0AA46AG40</accession>
<comment type="caution">
    <text evidence="3">The sequence shown here is derived from an EMBL/GenBank/DDBJ whole genome shotgun (WGS) entry which is preliminary data.</text>
</comment>
<dbReference type="GO" id="GO:0008664">
    <property type="term" value="F:RNA 2',3'-cyclic 3'-phosphodiesterase activity"/>
    <property type="evidence" value="ECO:0007669"/>
    <property type="project" value="UniProtKB-EC"/>
</dbReference>
<comment type="similarity">
    <text evidence="2">Belongs to the 2H phosphoesterase superfamily. ThpR family.</text>
</comment>
<dbReference type="GO" id="GO:0016874">
    <property type="term" value="F:ligase activity"/>
    <property type="evidence" value="ECO:0007669"/>
    <property type="project" value="UniProtKB-KW"/>
</dbReference>
<dbReference type="AlphaFoldDB" id="A0AA46AG40"/>
<evidence type="ECO:0000256" key="1">
    <source>
        <dbReference type="ARBA" id="ARBA00022801"/>
    </source>
</evidence>
<dbReference type="SUPFAM" id="SSF55144">
    <property type="entry name" value="LigT-like"/>
    <property type="match status" value="1"/>
</dbReference>
<protein>
    <recommendedName>
        <fullName evidence="2">RNA 2',3'-cyclic phosphodiesterase</fullName>
        <shortName evidence="2">RNA 2',3'-CPDase</shortName>
        <ecNumber evidence="2">3.1.4.58</ecNumber>
    </recommendedName>
</protein>
<dbReference type="Proteomes" id="UP001157946">
    <property type="component" value="Unassembled WGS sequence"/>
</dbReference>
<comment type="catalytic activity">
    <reaction evidence="2">
        <text>a 3'-end 2',3'-cyclophospho-ribonucleotide-RNA + H2O = a 3'-end 2'-phospho-ribonucleotide-RNA + H(+)</text>
        <dbReference type="Rhea" id="RHEA:11828"/>
        <dbReference type="Rhea" id="RHEA-COMP:10464"/>
        <dbReference type="Rhea" id="RHEA-COMP:17353"/>
        <dbReference type="ChEBI" id="CHEBI:15377"/>
        <dbReference type="ChEBI" id="CHEBI:15378"/>
        <dbReference type="ChEBI" id="CHEBI:83064"/>
        <dbReference type="ChEBI" id="CHEBI:173113"/>
        <dbReference type="EC" id="3.1.4.58"/>
    </reaction>
</comment>
<keyword evidence="1 2" id="KW-0378">Hydrolase</keyword>
<dbReference type="Pfam" id="PF13563">
    <property type="entry name" value="2_5_RNA_ligase2"/>
    <property type="match status" value="1"/>
</dbReference>
<evidence type="ECO:0000256" key="2">
    <source>
        <dbReference type="HAMAP-Rule" id="MF_01940"/>
    </source>
</evidence>
<dbReference type="HAMAP" id="MF_01940">
    <property type="entry name" value="RNA_CPDase"/>
    <property type="match status" value="1"/>
</dbReference>
<sequence length="197" mass="23008">MKEASTERYFVALPIPAAQRAGLKAWVYEKKEEWPFTKWVHEADYHLTLQFLGNVAAQQLNQVKEALTLLARETVPFRLAMEGIGTFGRPDRPHILWVGATGELERLHALQSLVTARMRPLGFKPDDRPYRPHITLARKYRQSRFPYDRLNEISLSPEIEEPWLVEGVVLYRSHLGRIPMYEAIGWYPFEHKKEETP</sequence>
<keyword evidence="3" id="KW-0436">Ligase</keyword>
<feature type="short sequence motif" description="HXTX 1" evidence="2">
    <location>
        <begin position="46"/>
        <end position="49"/>
    </location>
</feature>
<name>A0AA46AG40_9BACL</name>
<dbReference type="Gene3D" id="3.90.1140.10">
    <property type="entry name" value="Cyclic phosphodiesterase"/>
    <property type="match status" value="1"/>
</dbReference>
<gene>
    <name evidence="3" type="ORF">SAMN06265361_104271</name>
</gene>
<dbReference type="NCBIfam" id="TIGR02258">
    <property type="entry name" value="2_5_ligase"/>
    <property type="match status" value="1"/>
</dbReference>
<evidence type="ECO:0000313" key="4">
    <source>
        <dbReference type="Proteomes" id="UP001157946"/>
    </source>
</evidence>
<reference evidence="3" key="1">
    <citation type="submission" date="2017-05" db="EMBL/GenBank/DDBJ databases">
        <authorList>
            <person name="Varghese N."/>
            <person name="Submissions S."/>
        </authorList>
    </citation>
    <scope>NUCLEOTIDE SEQUENCE</scope>
    <source>
        <strain evidence="3">DSM 45262</strain>
    </source>
</reference>
<dbReference type="InterPro" id="IPR009097">
    <property type="entry name" value="Cyclic_Pdiesterase"/>
</dbReference>
<evidence type="ECO:0000313" key="3">
    <source>
        <dbReference type="EMBL" id="SMP24001.1"/>
    </source>
</evidence>
<dbReference type="InterPro" id="IPR004175">
    <property type="entry name" value="RNA_CPDase"/>
</dbReference>
<dbReference type="PANTHER" id="PTHR35561:SF1">
    <property type="entry name" value="RNA 2',3'-CYCLIC PHOSPHODIESTERASE"/>
    <property type="match status" value="1"/>
</dbReference>
<dbReference type="EC" id="3.1.4.58" evidence="2"/>